<reference evidence="7" key="1">
    <citation type="submission" date="2022-06" db="EMBL/GenBank/DDBJ databases">
        <title>Diverse halophilic archaea isolated from saline environments.</title>
        <authorList>
            <person name="Cui H.-L."/>
        </authorList>
    </citation>
    <scope>NUCLEOTIDE SEQUENCE</scope>
    <source>
        <strain evidence="7">WLHS1</strain>
    </source>
</reference>
<dbReference type="AlphaFoldDB" id="A0A9E7NB91"/>
<dbReference type="EMBL" id="CP100355">
    <property type="protein sequence ID" value="UTF54720.1"/>
    <property type="molecule type" value="Genomic_DNA"/>
</dbReference>
<evidence type="ECO:0000256" key="1">
    <source>
        <dbReference type="ARBA" id="ARBA00001974"/>
    </source>
</evidence>
<keyword evidence="5" id="KW-0560">Oxidoreductase</keyword>
<organism evidence="7 8">
    <name type="scientific">Natronosalvus rutilus</name>
    <dbReference type="NCBI Taxonomy" id="2953753"/>
    <lineage>
        <taxon>Archaea</taxon>
        <taxon>Methanobacteriati</taxon>
        <taxon>Methanobacteriota</taxon>
        <taxon>Stenosarchaea group</taxon>
        <taxon>Halobacteria</taxon>
        <taxon>Halobacteriales</taxon>
        <taxon>Natrialbaceae</taxon>
        <taxon>Natronosalvus</taxon>
    </lineage>
</organism>
<keyword evidence="3" id="KW-0285">Flavoprotein</keyword>
<name>A0A9E7NB91_9EURY</name>
<accession>A0A9E7NB91</accession>
<evidence type="ECO:0000256" key="5">
    <source>
        <dbReference type="ARBA" id="ARBA00023002"/>
    </source>
</evidence>
<dbReference type="PRINTS" id="PR00469">
    <property type="entry name" value="PNDRDTASEII"/>
</dbReference>
<evidence type="ECO:0000256" key="2">
    <source>
        <dbReference type="ARBA" id="ARBA00005272"/>
    </source>
</evidence>
<protein>
    <submittedName>
        <fullName evidence="7">FAD-dependent oxidoreductase</fullName>
    </submittedName>
</protein>
<dbReference type="InterPro" id="IPR023753">
    <property type="entry name" value="FAD/NAD-binding_dom"/>
</dbReference>
<dbReference type="PANTHER" id="PTHR42913:SF3">
    <property type="entry name" value="64 KDA MITOCHONDRIAL NADH DEHYDROGENASE (EUROFUNG)"/>
    <property type="match status" value="1"/>
</dbReference>
<comment type="cofactor">
    <cofactor evidence="1">
        <name>FAD</name>
        <dbReference type="ChEBI" id="CHEBI:57692"/>
    </cofactor>
</comment>
<evidence type="ECO:0000259" key="6">
    <source>
        <dbReference type="Pfam" id="PF07992"/>
    </source>
</evidence>
<dbReference type="Gene3D" id="3.50.50.100">
    <property type="match status" value="1"/>
</dbReference>
<keyword evidence="8" id="KW-1185">Reference proteome</keyword>
<evidence type="ECO:0000313" key="8">
    <source>
        <dbReference type="Proteomes" id="UP001056855"/>
    </source>
</evidence>
<dbReference type="PANTHER" id="PTHR42913">
    <property type="entry name" value="APOPTOSIS-INDUCING FACTOR 1"/>
    <property type="match status" value="1"/>
</dbReference>
<gene>
    <name evidence="7" type="ORF">NGM29_05465</name>
</gene>
<evidence type="ECO:0000256" key="3">
    <source>
        <dbReference type="ARBA" id="ARBA00022630"/>
    </source>
</evidence>
<dbReference type="Pfam" id="PF07992">
    <property type="entry name" value="Pyr_redox_2"/>
    <property type="match status" value="1"/>
</dbReference>
<sequence>MERTVIIGGGDAGLIAAAYLERADETDVLLVSEREYHVFSFLLYDVITGTPLRRARLDIPSTFREKDVTFVRGLVEGIDATENRIDLRSGSLHFDTLLIAVGGVTAYNIDDRRHVFDIRTDAREIQSAVNSPNIRDVVVVGGGPVGVETTAALSSVADTDVTLVTSSRRLLPDFPPRASRIADRELRRRARLKTGTQVMEVTENGVVLDGDDTELNDLTVWAGGVRPNPVIENFGLARNECGLRVDSHLRCLDTNNVYAAGDVVDYPEKMKDGFSAGLEARAAAKNLLRGLRGQRPIEHDVRWHPRIVDLGGGNALLSVNGMVYHGRGPAFVRAVAVKGYPFYWKSRY</sequence>
<dbReference type="Proteomes" id="UP001056855">
    <property type="component" value="Chromosome"/>
</dbReference>
<dbReference type="GO" id="GO:0003955">
    <property type="term" value="F:NAD(P)H dehydrogenase (quinone) activity"/>
    <property type="evidence" value="ECO:0007669"/>
    <property type="project" value="TreeGrafter"/>
</dbReference>
<dbReference type="RefSeq" id="WP_254159426.1">
    <property type="nucleotide sequence ID" value="NZ_CP100355.1"/>
</dbReference>
<feature type="domain" description="FAD/NAD(P)-binding" evidence="6">
    <location>
        <begin position="3"/>
        <end position="271"/>
    </location>
</feature>
<evidence type="ECO:0000256" key="4">
    <source>
        <dbReference type="ARBA" id="ARBA00022827"/>
    </source>
</evidence>
<comment type="similarity">
    <text evidence="2">Belongs to the NADH dehydrogenase family.</text>
</comment>
<dbReference type="InterPro" id="IPR051169">
    <property type="entry name" value="NADH-Q_oxidoreductase"/>
</dbReference>
<dbReference type="GeneID" id="73289473"/>
<dbReference type="KEGG" id="sawl:NGM29_05465"/>
<keyword evidence="4" id="KW-0274">FAD</keyword>
<dbReference type="SUPFAM" id="SSF51905">
    <property type="entry name" value="FAD/NAD(P)-binding domain"/>
    <property type="match status" value="2"/>
</dbReference>
<evidence type="ECO:0000313" key="7">
    <source>
        <dbReference type="EMBL" id="UTF54720.1"/>
    </source>
</evidence>
<dbReference type="GO" id="GO:0019646">
    <property type="term" value="P:aerobic electron transport chain"/>
    <property type="evidence" value="ECO:0007669"/>
    <property type="project" value="TreeGrafter"/>
</dbReference>
<dbReference type="PRINTS" id="PR00368">
    <property type="entry name" value="FADPNR"/>
</dbReference>
<dbReference type="InterPro" id="IPR036188">
    <property type="entry name" value="FAD/NAD-bd_sf"/>
</dbReference>
<proteinExistence type="inferred from homology"/>